<evidence type="ECO:0000259" key="6">
    <source>
        <dbReference type="SMART" id="SM00768"/>
    </source>
</evidence>
<evidence type="ECO:0000256" key="1">
    <source>
        <dbReference type="ARBA" id="ARBA00004609"/>
    </source>
</evidence>
<dbReference type="AlphaFoldDB" id="A0A2P6PMD2"/>
<dbReference type="EMBL" id="PDCK01000044">
    <property type="protein sequence ID" value="PRQ23092.1"/>
    <property type="molecule type" value="Genomic_DNA"/>
</dbReference>
<sequence length="166" mass="16970">MASKFVALSVLLLQLAASTFSIHLPHYGGHPEKGIPGGPAGGIPGGPAGGIPAQQGGPAGGIPAPGAGVGGAQPGGNSGKKWCIGKKDITTRLLKDAIEELCKEVDCSPTGPQGLCYDESIWSRASFAMNLKYQKSGKKDSDCDFQGRAQITTSDPSWGKCVFISS</sequence>
<dbReference type="PANTHER" id="PTHR31044:SF52">
    <property type="entry name" value="OS01G0631500 PROTEIN"/>
    <property type="match status" value="1"/>
</dbReference>
<feature type="signal peptide" evidence="5">
    <location>
        <begin position="1"/>
        <end position="21"/>
    </location>
</feature>
<feature type="compositionally biased region" description="Gly residues" evidence="4">
    <location>
        <begin position="35"/>
        <end position="49"/>
    </location>
</feature>
<dbReference type="Gene3D" id="1.20.58.1040">
    <property type="match status" value="1"/>
</dbReference>
<keyword evidence="2" id="KW-0336">GPI-anchor</keyword>
<evidence type="ECO:0000256" key="4">
    <source>
        <dbReference type="SAM" id="MobiDB-lite"/>
    </source>
</evidence>
<dbReference type="InterPro" id="IPR012946">
    <property type="entry name" value="X8"/>
</dbReference>
<dbReference type="GO" id="GO:0098552">
    <property type="term" value="C:side of membrane"/>
    <property type="evidence" value="ECO:0007669"/>
    <property type="project" value="UniProtKB-KW"/>
</dbReference>
<gene>
    <name evidence="7" type="ORF">RchiOBHm_Chr6g0257461</name>
</gene>
<keyword evidence="2" id="KW-0449">Lipoprotein</keyword>
<keyword evidence="8" id="KW-1185">Reference proteome</keyword>
<name>A0A2P6PMD2_ROSCH</name>
<dbReference type="GO" id="GO:0005886">
    <property type="term" value="C:plasma membrane"/>
    <property type="evidence" value="ECO:0007669"/>
    <property type="project" value="UniProtKB-SubCell"/>
</dbReference>
<dbReference type="Gramene" id="PRQ23092">
    <property type="protein sequence ID" value="PRQ23092"/>
    <property type="gene ID" value="RchiOBHm_Chr6g0257461"/>
</dbReference>
<dbReference type="InterPro" id="IPR044788">
    <property type="entry name" value="X8_dom_prot"/>
</dbReference>
<evidence type="ECO:0000256" key="2">
    <source>
        <dbReference type="ARBA" id="ARBA00022622"/>
    </source>
</evidence>
<dbReference type="PANTHER" id="PTHR31044">
    <property type="entry name" value="BETA-1,3 GLUCANASE"/>
    <property type="match status" value="1"/>
</dbReference>
<keyword evidence="2" id="KW-0325">Glycoprotein</keyword>
<evidence type="ECO:0000313" key="7">
    <source>
        <dbReference type="EMBL" id="PRQ23092.1"/>
    </source>
</evidence>
<evidence type="ECO:0000256" key="3">
    <source>
        <dbReference type="ARBA" id="ARBA00022729"/>
    </source>
</evidence>
<accession>A0A2P6PMD2</accession>
<dbReference type="STRING" id="74649.A0A2P6PMD2"/>
<dbReference type="SMART" id="SM00768">
    <property type="entry name" value="X8"/>
    <property type="match status" value="1"/>
</dbReference>
<keyword evidence="2" id="KW-0472">Membrane</keyword>
<evidence type="ECO:0000256" key="5">
    <source>
        <dbReference type="SAM" id="SignalP"/>
    </source>
</evidence>
<comment type="caution">
    <text evidence="7">The sequence shown here is derived from an EMBL/GenBank/DDBJ whole genome shotgun (WGS) entry which is preliminary data.</text>
</comment>
<dbReference type="GO" id="GO:0009506">
    <property type="term" value="C:plasmodesma"/>
    <property type="evidence" value="ECO:0007669"/>
    <property type="project" value="UniProtKB-ARBA"/>
</dbReference>
<feature type="region of interest" description="Disordered" evidence="4">
    <location>
        <begin position="31"/>
        <end position="76"/>
    </location>
</feature>
<dbReference type="Proteomes" id="UP000238479">
    <property type="component" value="Chromosome 6"/>
</dbReference>
<feature type="domain" description="X8" evidence="6">
    <location>
        <begin position="81"/>
        <end position="163"/>
    </location>
</feature>
<comment type="subcellular location">
    <subcellularLocation>
        <location evidence="1">Cell membrane</location>
        <topology evidence="1">Lipid-anchor</topology>
        <topology evidence="1">GPI-anchor</topology>
    </subcellularLocation>
</comment>
<dbReference type="OMA" id="RTCEFRR"/>
<protein>
    <submittedName>
        <fullName evidence="7">Putative X8 domain-containing protein</fullName>
    </submittedName>
</protein>
<feature type="chain" id="PRO_5015168793" evidence="5">
    <location>
        <begin position="22"/>
        <end position="166"/>
    </location>
</feature>
<reference evidence="7 8" key="1">
    <citation type="journal article" date="2018" name="Nat. Genet.">
        <title>The Rosa genome provides new insights in the design of modern roses.</title>
        <authorList>
            <person name="Bendahmane M."/>
        </authorList>
    </citation>
    <scope>NUCLEOTIDE SEQUENCE [LARGE SCALE GENOMIC DNA]</scope>
    <source>
        <strain evidence="8">cv. Old Blush</strain>
    </source>
</reference>
<proteinExistence type="predicted"/>
<organism evidence="7 8">
    <name type="scientific">Rosa chinensis</name>
    <name type="common">China rose</name>
    <dbReference type="NCBI Taxonomy" id="74649"/>
    <lineage>
        <taxon>Eukaryota</taxon>
        <taxon>Viridiplantae</taxon>
        <taxon>Streptophyta</taxon>
        <taxon>Embryophyta</taxon>
        <taxon>Tracheophyta</taxon>
        <taxon>Spermatophyta</taxon>
        <taxon>Magnoliopsida</taxon>
        <taxon>eudicotyledons</taxon>
        <taxon>Gunneridae</taxon>
        <taxon>Pentapetalae</taxon>
        <taxon>rosids</taxon>
        <taxon>fabids</taxon>
        <taxon>Rosales</taxon>
        <taxon>Rosaceae</taxon>
        <taxon>Rosoideae</taxon>
        <taxon>Rosoideae incertae sedis</taxon>
        <taxon>Rosa</taxon>
    </lineage>
</organism>
<feature type="compositionally biased region" description="Low complexity" evidence="4">
    <location>
        <begin position="50"/>
        <end position="66"/>
    </location>
</feature>
<keyword evidence="3 5" id="KW-0732">Signal</keyword>
<evidence type="ECO:0000313" key="8">
    <source>
        <dbReference type="Proteomes" id="UP000238479"/>
    </source>
</evidence>
<dbReference type="Pfam" id="PF07983">
    <property type="entry name" value="X8"/>
    <property type="match status" value="1"/>
</dbReference>
<feature type="compositionally biased region" description="Gly residues" evidence="4">
    <location>
        <begin position="67"/>
        <end position="76"/>
    </location>
</feature>
<dbReference type="OrthoDB" id="1928574at2759"/>